<accession>A0A5N5SJ40</accession>
<protein>
    <submittedName>
        <fullName evidence="5">Nucleolar protein 8</fullName>
    </submittedName>
</protein>
<feature type="region of interest" description="Disordered" evidence="3">
    <location>
        <begin position="348"/>
        <end position="369"/>
    </location>
</feature>
<dbReference type="Gene3D" id="3.30.70.330">
    <property type="match status" value="1"/>
</dbReference>
<feature type="domain" description="RRM" evidence="4">
    <location>
        <begin position="4"/>
        <end position="85"/>
    </location>
</feature>
<dbReference type="PANTHER" id="PTHR48029">
    <property type="entry name" value="NUCLEOLAR PROTEIN 8"/>
    <property type="match status" value="1"/>
</dbReference>
<feature type="compositionally biased region" description="Basic residues" evidence="3">
    <location>
        <begin position="357"/>
        <end position="369"/>
    </location>
</feature>
<dbReference type="InterPro" id="IPR000504">
    <property type="entry name" value="RRM_dom"/>
</dbReference>
<evidence type="ECO:0000256" key="3">
    <source>
        <dbReference type="SAM" id="MobiDB-lite"/>
    </source>
</evidence>
<dbReference type="SMART" id="SM00360">
    <property type="entry name" value="RRM"/>
    <property type="match status" value="1"/>
</dbReference>
<name>A0A5N5SJ40_9CRUS</name>
<evidence type="ECO:0000313" key="6">
    <source>
        <dbReference type="Proteomes" id="UP000326759"/>
    </source>
</evidence>
<feature type="compositionally biased region" description="Basic and acidic residues" evidence="3">
    <location>
        <begin position="166"/>
        <end position="179"/>
    </location>
</feature>
<dbReference type="PANTHER" id="PTHR48029:SF1">
    <property type="entry name" value="NUCLEOLAR PROTEIN 8"/>
    <property type="match status" value="1"/>
</dbReference>
<evidence type="ECO:0000313" key="5">
    <source>
        <dbReference type="EMBL" id="KAB7494093.1"/>
    </source>
</evidence>
<dbReference type="EMBL" id="SEYY01024468">
    <property type="protein sequence ID" value="KAB7494093.1"/>
    <property type="molecule type" value="Genomic_DNA"/>
</dbReference>
<dbReference type="Pfam" id="PF00076">
    <property type="entry name" value="RRM_1"/>
    <property type="match status" value="1"/>
</dbReference>
<evidence type="ECO:0000256" key="2">
    <source>
        <dbReference type="PROSITE-ProRule" id="PRU00176"/>
    </source>
</evidence>
<gene>
    <name evidence="5" type="primary">NOL8_0</name>
    <name evidence="5" type="ORF">Anas_08835</name>
</gene>
<evidence type="ECO:0000259" key="4">
    <source>
        <dbReference type="PROSITE" id="PS50102"/>
    </source>
</evidence>
<keyword evidence="1 2" id="KW-0694">RNA-binding</keyword>
<proteinExistence type="predicted"/>
<evidence type="ECO:0000256" key="1">
    <source>
        <dbReference type="ARBA" id="ARBA00022884"/>
    </source>
</evidence>
<organism evidence="5 6">
    <name type="scientific">Armadillidium nasatum</name>
    <dbReference type="NCBI Taxonomy" id="96803"/>
    <lineage>
        <taxon>Eukaryota</taxon>
        <taxon>Metazoa</taxon>
        <taxon>Ecdysozoa</taxon>
        <taxon>Arthropoda</taxon>
        <taxon>Crustacea</taxon>
        <taxon>Multicrustacea</taxon>
        <taxon>Malacostraca</taxon>
        <taxon>Eumalacostraca</taxon>
        <taxon>Peracarida</taxon>
        <taxon>Isopoda</taxon>
        <taxon>Oniscidea</taxon>
        <taxon>Crinocheta</taxon>
        <taxon>Armadillidiidae</taxon>
        <taxon>Armadillidium</taxon>
    </lineage>
</organism>
<dbReference type="Proteomes" id="UP000326759">
    <property type="component" value="Unassembled WGS sequence"/>
</dbReference>
<dbReference type="GO" id="GO:0003723">
    <property type="term" value="F:RNA binding"/>
    <property type="evidence" value="ECO:0007669"/>
    <property type="project" value="UniProtKB-UniRule"/>
</dbReference>
<dbReference type="OrthoDB" id="21643at2759"/>
<dbReference type="SUPFAM" id="SSF54928">
    <property type="entry name" value="RNA-binding domain, RBD"/>
    <property type="match status" value="1"/>
</dbReference>
<dbReference type="PROSITE" id="PS50102">
    <property type="entry name" value="RRM"/>
    <property type="match status" value="1"/>
</dbReference>
<keyword evidence="6" id="KW-1185">Reference proteome</keyword>
<dbReference type="InterPro" id="IPR012677">
    <property type="entry name" value="Nucleotide-bd_a/b_plait_sf"/>
</dbReference>
<comment type="caution">
    <text evidence="5">The sequence shown here is derived from an EMBL/GenBank/DDBJ whole genome shotgun (WGS) entry which is preliminary data.</text>
</comment>
<dbReference type="AlphaFoldDB" id="A0A5N5SJ40"/>
<reference evidence="5 6" key="1">
    <citation type="journal article" date="2019" name="PLoS Biol.">
        <title>Sex chromosomes control vertical transmission of feminizing Wolbachia symbionts in an isopod.</title>
        <authorList>
            <person name="Becking T."/>
            <person name="Chebbi M.A."/>
            <person name="Giraud I."/>
            <person name="Moumen B."/>
            <person name="Laverre T."/>
            <person name="Caubet Y."/>
            <person name="Peccoud J."/>
            <person name="Gilbert C."/>
            <person name="Cordaux R."/>
        </authorList>
    </citation>
    <scope>NUCLEOTIDE SEQUENCE [LARGE SCALE GENOMIC DNA]</scope>
    <source>
        <strain evidence="5">ANa2</strain>
        <tissue evidence="5">Whole body excluding digestive tract and cuticle</tissue>
    </source>
</reference>
<dbReference type="InterPro" id="IPR035979">
    <property type="entry name" value="RBD_domain_sf"/>
</dbReference>
<feature type="region of interest" description="Disordered" evidence="3">
    <location>
        <begin position="163"/>
        <end position="188"/>
    </location>
</feature>
<sequence>MPSTRIFIGNLTADIQESDIKEKFSSYGIINKIDIKNKLDIEGNPVSRFAYLNLEAEQRNLNECVQNTNGSKLKGSVLKVEVAKESFLDRLRREREQANQPKDISLSRAKNNEISFNYNFENTNQNRFNRKEYNFNNSSHTSGNFDNYNDNFNNFDNFKSSNDNYEDFRNNSSHRDNNNKRKYGLQEEENDLQTFSSFKRYYPPTSETLKDDVKIQSTESSNIEEPKKGFVSVYSKLNFKEEGSGFSFLEKFSAVKSVEDHRKEINEDVYAKEKVSKFKESHFFDNGTVDKKVIPLKPKSRNFFVSADDPMLEGKCSSWILTPLTEENQEEFDSIKSKLLEVNKLRQSRAKRDNHLRGKKRKFARFNRK</sequence>